<organism evidence="2 3">
    <name type="scientific">Trichinella britovi</name>
    <name type="common">Parasitic roundworm</name>
    <dbReference type="NCBI Taxonomy" id="45882"/>
    <lineage>
        <taxon>Eukaryota</taxon>
        <taxon>Metazoa</taxon>
        <taxon>Ecdysozoa</taxon>
        <taxon>Nematoda</taxon>
        <taxon>Enoplea</taxon>
        <taxon>Dorylaimia</taxon>
        <taxon>Trichinellida</taxon>
        <taxon>Trichinellidae</taxon>
        <taxon>Trichinella</taxon>
    </lineage>
</organism>
<keyword evidence="1" id="KW-0812">Transmembrane</keyword>
<keyword evidence="3" id="KW-1185">Reference proteome</keyword>
<evidence type="ECO:0000256" key="1">
    <source>
        <dbReference type="SAM" id="Phobius"/>
    </source>
</evidence>
<comment type="caution">
    <text evidence="2">The sequence shown here is derived from an EMBL/GenBank/DDBJ whole genome shotgun (WGS) entry which is preliminary data.</text>
</comment>
<proteinExistence type="predicted"/>
<feature type="transmembrane region" description="Helical" evidence="1">
    <location>
        <begin position="61"/>
        <end position="82"/>
    </location>
</feature>
<name>A0A0V1DGY4_TRIBR</name>
<accession>A0A0V1DGY4</accession>
<protein>
    <submittedName>
        <fullName evidence="2">Uncharacterized protein</fullName>
    </submittedName>
</protein>
<dbReference type="Proteomes" id="UP000054653">
    <property type="component" value="Unassembled WGS sequence"/>
</dbReference>
<keyword evidence="1" id="KW-0472">Membrane</keyword>
<sequence>MPKRLCNGREQHECARKIDDIDSRVQIYASRIALSISKILNEMQIQMTVEGFSIDFTAGKVMMMMMMMMIMMFALGCLLQAFGGRSRSPAS</sequence>
<reference evidence="2 3" key="1">
    <citation type="submission" date="2015-01" db="EMBL/GenBank/DDBJ databases">
        <title>Evolution of Trichinella species and genotypes.</title>
        <authorList>
            <person name="Korhonen P.K."/>
            <person name="Edoardo P."/>
            <person name="Giuseppe L.R."/>
            <person name="Gasser R.B."/>
        </authorList>
    </citation>
    <scope>NUCLEOTIDE SEQUENCE [LARGE SCALE GENOMIC DNA]</scope>
    <source>
        <strain evidence="2">ISS120</strain>
    </source>
</reference>
<evidence type="ECO:0000313" key="3">
    <source>
        <dbReference type="Proteomes" id="UP000054653"/>
    </source>
</evidence>
<dbReference type="AlphaFoldDB" id="A0A0V1DGY4"/>
<keyword evidence="1" id="KW-1133">Transmembrane helix</keyword>
<dbReference type="EMBL" id="JYDI01000005">
    <property type="protein sequence ID" value="KRY60600.1"/>
    <property type="molecule type" value="Genomic_DNA"/>
</dbReference>
<gene>
    <name evidence="2" type="ORF">T03_4034</name>
</gene>
<evidence type="ECO:0000313" key="2">
    <source>
        <dbReference type="EMBL" id="KRY60600.1"/>
    </source>
</evidence>
<dbReference type="OrthoDB" id="5920054at2759"/>